<accession>A0ABM0ZML3</accession>
<dbReference type="Proteomes" id="UP000694864">
    <property type="component" value="Chromosome 6"/>
</dbReference>
<sequence length="449" mass="49886">MNMTSCSSSSSSASSLPRLCATKSQTYKSPLLSFSTPKRRRSRPRRNRKFNGSSYDNSDGNLLTLTTSSPAGNEDQSLSLTLDVNRISKLANSRFQLFLDSSKDAFSDLQTLIALDDNRRVVVSCKKSTMQFVGGVVVLGLVFGFAIRVLVKLGSVLKGNFQSNPKLVVRRDRSLGGKEVVVSVDSIRSSSRPSNSSIASDQVSPSNSMPRRNHQLKSQNNLPKWWPASLPSSHNLDLVDKEEYQREANRIVRGIEDNRTSGRDITDNDIIQLRRVCRISGVQISFEPTNTRDSFYRTSIDFVLNACSRAPWESSSVEICSEDAREFIAGLAENIGLAKIDAARMVSAAVAARTRSWFLQAWVTFYPFSSALEIQGKHSESAAELSKICLIHRIFPPNEYSAEMEMVARGLEKLMKLEERQSLLKTFVGMCCSEDSQRSAAEALGLVHW</sequence>
<feature type="compositionally biased region" description="Low complexity" evidence="1">
    <location>
        <begin position="186"/>
        <end position="201"/>
    </location>
</feature>
<feature type="compositionally biased region" description="Basic residues" evidence="1">
    <location>
        <begin position="37"/>
        <end position="49"/>
    </location>
</feature>
<reference evidence="4" key="2">
    <citation type="submission" date="2025-08" db="UniProtKB">
        <authorList>
            <consortium name="RefSeq"/>
        </authorList>
    </citation>
    <scope>IDENTIFICATION</scope>
    <source>
        <tissue evidence="4">Leaf</tissue>
    </source>
</reference>
<evidence type="ECO:0000313" key="3">
    <source>
        <dbReference type="Proteomes" id="UP000694864"/>
    </source>
</evidence>
<reference evidence="3" key="1">
    <citation type="journal article" date="2014" name="Nat. Commun.">
        <title>The emerging biofuel crop Camelina sativa retains a highly undifferentiated hexaploid genome structure.</title>
        <authorList>
            <person name="Kagale S."/>
            <person name="Koh C."/>
            <person name="Nixon J."/>
            <person name="Bollina V."/>
            <person name="Clarke W.E."/>
            <person name="Tuteja R."/>
            <person name="Spillane C."/>
            <person name="Robinson S.J."/>
            <person name="Links M.G."/>
            <person name="Clarke C."/>
            <person name="Higgins E.E."/>
            <person name="Huebert T."/>
            <person name="Sharpe A.G."/>
            <person name="Parkin I.A."/>
        </authorList>
    </citation>
    <scope>NUCLEOTIDE SEQUENCE [LARGE SCALE GENOMIC DNA]</scope>
    <source>
        <strain evidence="3">cv. DH55</strain>
    </source>
</reference>
<keyword evidence="2" id="KW-1133">Transmembrane helix</keyword>
<feature type="compositionally biased region" description="Polar residues" evidence="1">
    <location>
        <begin position="52"/>
        <end position="74"/>
    </location>
</feature>
<protein>
    <submittedName>
        <fullName evidence="4">Uncharacterized protein LOC104793254 isoform X1</fullName>
    </submittedName>
</protein>
<evidence type="ECO:0000256" key="1">
    <source>
        <dbReference type="SAM" id="MobiDB-lite"/>
    </source>
</evidence>
<proteinExistence type="predicted"/>
<organism evidence="3 4">
    <name type="scientific">Camelina sativa</name>
    <name type="common">False flax</name>
    <name type="synonym">Myagrum sativum</name>
    <dbReference type="NCBI Taxonomy" id="90675"/>
    <lineage>
        <taxon>Eukaryota</taxon>
        <taxon>Viridiplantae</taxon>
        <taxon>Streptophyta</taxon>
        <taxon>Embryophyta</taxon>
        <taxon>Tracheophyta</taxon>
        <taxon>Spermatophyta</taxon>
        <taxon>Magnoliopsida</taxon>
        <taxon>eudicotyledons</taxon>
        <taxon>Gunneridae</taxon>
        <taxon>Pentapetalae</taxon>
        <taxon>rosids</taxon>
        <taxon>malvids</taxon>
        <taxon>Brassicales</taxon>
        <taxon>Brassicaceae</taxon>
        <taxon>Camelineae</taxon>
        <taxon>Camelina</taxon>
    </lineage>
</organism>
<feature type="region of interest" description="Disordered" evidence="1">
    <location>
        <begin position="31"/>
        <end position="74"/>
    </location>
</feature>
<gene>
    <name evidence="4" type="primary">LOC104793254</name>
</gene>
<keyword evidence="2" id="KW-0472">Membrane</keyword>
<keyword evidence="2" id="KW-0812">Transmembrane</keyword>
<dbReference type="GeneID" id="104793254"/>
<dbReference type="PANTHER" id="PTHR35830:SF1">
    <property type="entry name" value="OS05G0299200 PROTEIN"/>
    <property type="match status" value="1"/>
</dbReference>
<dbReference type="PANTHER" id="PTHR35830">
    <property type="entry name" value="OS05G0299200 PROTEIN"/>
    <property type="match status" value="1"/>
</dbReference>
<evidence type="ECO:0000256" key="2">
    <source>
        <dbReference type="SAM" id="Phobius"/>
    </source>
</evidence>
<feature type="region of interest" description="Disordered" evidence="1">
    <location>
        <begin position="186"/>
        <end position="217"/>
    </location>
</feature>
<evidence type="ECO:0000313" key="4">
    <source>
        <dbReference type="RefSeq" id="XP_010517877.1"/>
    </source>
</evidence>
<feature type="transmembrane region" description="Helical" evidence="2">
    <location>
        <begin position="132"/>
        <end position="151"/>
    </location>
</feature>
<dbReference type="RefSeq" id="XP_010517877.1">
    <property type="nucleotide sequence ID" value="XM_010519575.1"/>
</dbReference>
<name>A0ABM0ZML3_CAMSA</name>
<keyword evidence="3" id="KW-1185">Reference proteome</keyword>
<feature type="compositionally biased region" description="Polar residues" evidence="1">
    <location>
        <begin position="202"/>
        <end position="217"/>
    </location>
</feature>